<reference evidence="2 3" key="1">
    <citation type="submission" date="2013-03" db="EMBL/GenBank/DDBJ databases">
        <authorList>
            <person name="Warren W."/>
            <person name="Wilson R.K."/>
        </authorList>
    </citation>
    <scope>NUCLEOTIDE SEQUENCE</scope>
</reference>
<protein>
    <submittedName>
        <fullName evidence="2">Uncharacterized protein</fullName>
    </submittedName>
</protein>
<proteinExistence type="predicted"/>
<evidence type="ECO:0000313" key="3">
    <source>
        <dbReference type="Proteomes" id="UP000233100"/>
    </source>
</evidence>
<dbReference type="AlphaFoldDB" id="A0A7N9D226"/>
<feature type="transmembrane region" description="Helical" evidence="1">
    <location>
        <begin position="111"/>
        <end position="130"/>
    </location>
</feature>
<keyword evidence="1" id="KW-0472">Membrane</keyword>
<dbReference type="GeneTree" id="ENSGT01150000286943"/>
<evidence type="ECO:0000313" key="2">
    <source>
        <dbReference type="Ensembl" id="ENSMFAP00000058149.1"/>
    </source>
</evidence>
<name>A0A7N9D226_MACFA</name>
<dbReference type="Proteomes" id="UP000233100">
    <property type="component" value="Chromosome 3"/>
</dbReference>
<dbReference type="PANTHER" id="PTHR12138">
    <property type="entry name" value="PRIMATE-EXPANDED PROTEIN FAMILY"/>
    <property type="match status" value="1"/>
</dbReference>
<sequence>QSLTPWPRVECNGAISAHCNLHLLGSSDSPASASRVAGITGTRHHTQLIFVFFVETEFHHISQAGLKLLTSGDPPRPPKVLGLQAREPPCPASVDIFKEPTFGLVVSIAKFIFHFIVISSLLLSFSYLPWV</sequence>
<organism evidence="2 3">
    <name type="scientific">Macaca fascicularis</name>
    <name type="common">Crab-eating macaque</name>
    <name type="synonym">Cynomolgus monkey</name>
    <dbReference type="NCBI Taxonomy" id="9541"/>
    <lineage>
        <taxon>Eukaryota</taxon>
        <taxon>Metazoa</taxon>
        <taxon>Chordata</taxon>
        <taxon>Craniata</taxon>
        <taxon>Vertebrata</taxon>
        <taxon>Euteleostomi</taxon>
        <taxon>Mammalia</taxon>
        <taxon>Eutheria</taxon>
        <taxon>Euarchontoglires</taxon>
        <taxon>Primates</taxon>
        <taxon>Haplorrhini</taxon>
        <taxon>Catarrhini</taxon>
        <taxon>Cercopithecidae</taxon>
        <taxon>Cercopithecinae</taxon>
        <taxon>Macaca</taxon>
    </lineage>
</organism>
<keyword evidence="1" id="KW-0812">Transmembrane</keyword>
<evidence type="ECO:0000256" key="1">
    <source>
        <dbReference type="SAM" id="Phobius"/>
    </source>
</evidence>
<dbReference type="Ensembl" id="ENSMFAT00000094723.1">
    <property type="protein sequence ID" value="ENSMFAP00000058149.1"/>
    <property type="gene ID" value="ENSMFAG00000054681.1"/>
</dbReference>
<dbReference type="PANTHER" id="PTHR12138:SF162">
    <property type="entry name" value="CHROMOSOME UNDETERMINED SCAFFOLD_275, WHOLE GENOME SHOTGUN SEQUENCE"/>
    <property type="match status" value="1"/>
</dbReference>
<reference evidence="2" key="2">
    <citation type="submission" date="2025-08" db="UniProtKB">
        <authorList>
            <consortium name="Ensembl"/>
        </authorList>
    </citation>
    <scope>IDENTIFICATION</scope>
</reference>
<keyword evidence="1" id="KW-1133">Transmembrane helix</keyword>
<reference evidence="2" key="3">
    <citation type="submission" date="2025-09" db="UniProtKB">
        <authorList>
            <consortium name="Ensembl"/>
        </authorList>
    </citation>
    <scope>IDENTIFICATION</scope>
</reference>
<accession>A0A7N9D226</accession>
<dbReference type="PRINTS" id="PR02045">
    <property type="entry name" value="F138DOMAIN"/>
</dbReference>
<keyword evidence="3" id="KW-1185">Reference proteome</keyword>